<dbReference type="PANTHER" id="PTHR31669">
    <property type="entry name" value="PROTEIN FAR1-RELATED SEQUENCE 10-RELATED"/>
    <property type="match status" value="1"/>
</dbReference>
<evidence type="ECO:0000313" key="3">
    <source>
        <dbReference type="EMBL" id="RYR15966.1"/>
    </source>
</evidence>
<proteinExistence type="inferred from homology"/>
<keyword evidence="4" id="KW-1185">Reference proteome</keyword>
<name>A0A444ZP35_ARAHY</name>
<dbReference type="AlphaFoldDB" id="A0A444ZP35"/>
<accession>A0A444ZP35</accession>
<feature type="domain" description="MULE transposase" evidence="2">
    <location>
        <begin position="142"/>
        <end position="236"/>
    </location>
</feature>
<comment type="subcellular location">
    <subcellularLocation>
        <location evidence="1">Nucleus</location>
    </subcellularLocation>
</comment>
<dbReference type="Proteomes" id="UP000289738">
    <property type="component" value="Chromosome B04"/>
</dbReference>
<dbReference type="GO" id="GO:0006355">
    <property type="term" value="P:regulation of DNA-templated transcription"/>
    <property type="evidence" value="ECO:0007669"/>
    <property type="project" value="UniProtKB-UniRule"/>
</dbReference>
<reference evidence="3 4" key="1">
    <citation type="submission" date="2019-01" db="EMBL/GenBank/DDBJ databases">
        <title>Sequencing of cultivated peanut Arachis hypogaea provides insights into genome evolution and oil improvement.</title>
        <authorList>
            <person name="Chen X."/>
        </authorList>
    </citation>
    <scope>NUCLEOTIDE SEQUENCE [LARGE SCALE GENOMIC DNA]</scope>
    <source>
        <strain evidence="4">cv. Fuhuasheng</strain>
        <tissue evidence="3">Leaves</tissue>
    </source>
</reference>
<dbReference type="STRING" id="3818.A0A444ZP35"/>
<sequence>MKDVCLWTISKVILNHSHPCCPDRAEMLKQHRELIMFVRYTIKTHKEAGIRPSKTYQSFVAAASSHRELSFIEKDVRNYITREVQNIFKEDDAKEFGKYLLRMKEKNQNFFFELNLEGNHCIKHAFWADARSRAAFEYFGDVVSFDATYNTNRYNLVLGSFVGMNHDGQSTLLGCALMKNEDIQSFKWLFECCLRCMGGKAPKGILTDQCASIQSAIELCMPTIIHRWCIWYIMKKIPHKLNGYKRHDEIEQEMSHVVWNSYIKDTFDRNWNDFLTKYGLGGNKWLSKLYEDRHIWISVYLDHHFWAGMRSTQRSESMHSFFNKFIIWNSSLRQFVKKYDNCLASREQKEREFDAADFHTVIPCATKSAIEAQFQHVYTHEMVREVQAQFRGKVNCITRSMHFTLSFTTYEVVEQVFNSTFNKFVVTYDVVSQEVKCQCLLFESMGILCCNSLSVLSFDKRFDELVFRPHNICEFTSESEELTGILHRAFDKVMSEMQEYQERSKEKSLLSHEKAILSDVNDL</sequence>
<evidence type="ECO:0000259" key="2">
    <source>
        <dbReference type="Pfam" id="PF10551"/>
    </source>
</evidence>
<comment type="similarity">
    <text evidence="1">Belongs to the FHY3/FAR1 family.</text>
</comment>
<keyword evidence="1" id="KW-0539">Nucleus</keyword>
<protein>
    <recommendedName>
        <fullName evidence="1">Protein FAR1-RELATED SEQUENCE</fullName>
    </recommendedName>
</protein>
<dbReference type="InterPro" id="IPR031052">
    <property type="entry name" value="FHY3/FAR1"/>
</dbReference>
<gene>
    <name evidence="3" type="ORF">Ahy_B04g072934</name>
</gene>
<dbReference type="EMBL" id="SDMP01000014">
    <property type="protein sequence ID" value="RYR15966.1"/>
    <property type="molecule type" value="Genomic_DNA"/>
</dbReference>
<dbReference type="InterPro" id="IPR018289">
    <property type="entry name" value="MULE_transposase_dom"/>
</dbReference>
<evidence type="ECO:0000256" key="1">
    <source>
        <dbReference type="RuleBase" id="RU367018"/>
    </source>
</evidence>
<keyword evidence="1" id="KW-0862">Zinc</keyword>
<keyword evidence="1" id="KW-0479">Metal-binding</keyword>
<comment type="function">
    <text evidence="1">Putative transcription activator involved in regulating light control of development.</text>
</comment>
<dbReference type="GO" id="GO:0005634">
    <property type="term" value="C:nucleus"/>
    <property type="evidence" value="ECO:0007669"/>
    <property type="project" value="UniProtKB-SubCell"/>
</dbReference>
<organism evidence="3 4">
    <name type="scientific">Arachis hypogaea</name>
    <name type="common">Peanut</name>
    <dbReference type="NCBI Taxonomy" id="3818"/>
    <lineage>
        <taxon>Eukaryota</taxon>
        <taxon>Viridiplantae</taxon>
        <taxon>Streptophyta</taxon>
        <taxon>Embryophyta</taxon>
        <taxon>Tracheophyta</taxon>
        <taxon>Spermatophyta</taxon>
        <taxon>Magnoliopsida</taxon>
        <taxon>eudicotyledons</taxon>
        <taxon>Gunneridae</taxon>
        <taxon>Pentapetalae</taxon>
        <taxon>rosids</taxon>
        <taxon>fabids</taxon>
        <taxon>Fabales</taxon>
        <taxon>Fabaceae</taxon>
        <taxon>Papilionoideae</taxon>
        <taxon>50 kb inversion clade</taxon>
        <taxon>dalbergioids sensu lato</taxon>
        <taxon>Dalbergieae</taxon>
        <taxon>Pterocarpus clade</taxon>
        <taxon>Arachis</taxon>
    </lineage>
</organism>
<dbReference type="Pfam" id="PF10551">
    <property type="entry name" value="MULE"/>
    <property type="match status" value="1"/>
</dbReference>
<keyword evidence="1" id="KW-0863">Zinc-finger</keyword>
<comment type="caution">
    <text evidence="3">The sequence shown here is derived from an EMBL/GenBank/DDBJ whole genome shotgun (WGS) entry which is preliminary data.</text>
</comment>
<evidence type="ECO:0000313" key="4">
    <source>
        <dbReference type="Proteomes" id="UP000289738"/>
    </source>
</evidence>
<dbReference type="PANTHER" id="PTHR31669:SF283">
    <property type="entry name" value="PROTEIN FAR1-RELATED SEQUENCE"/>
    <property type="match status" value="1"/>
</dbReference>
<dbReference type="GO" id="GO:0008270">
    <property type="term" value="F:zinc ion binding"/>
    <property type="evidence" value="ECO:0007669"/>
    <property type="project" value="UniProtKB-UniRule"/>
</dbReference>